<dbReference type="InterPro" id="IPR012844">
    <property type="entry name" value="DhaM_N"/>
</dbReference>
<protein>
    <recommendedName>
        <fullName evidence="10">Phosphocarrier protein HPr</fullName>
        <ecNumber evidence="8">2.7.1.121</ecNumber>
        <ecNumber evidence="9">2.7.3.9</ecNumber>
    </recommendedName>
</protein>
<dbReference type="Gene3D" id="3.50.30.10">
    <property type="entry name" value="Phosphohistidine domain"/>
    <property type="match status" value="1"/>
</dbReference>
<dbReference type="AlphaFoldDB" id="A0A839RQT9"/>
<evidence type="ECO:0000259" key="20">
    <source>
        <dbReference type="PROSITE" id="PS51096"/>
    </source>
</evidence>
<evidence type="ECO:0000256" key="10">
    <source>
        <dbReference type="ARBA" id="ARBA00020422"/>
    </source>
</evidence>
<dbReference type="Proteomes" id="UP000567922">
    <property type="component" value="Unassembled WGS sequence"/>
</dbReference>
<keyword evidence="16" id="KW-0479">Metal-binding</keyword>
<dbReference type="Pfam" id="PF03610">
    <property type="entry name" value="EIIA-man"/>
    <property type="match status" value="1"/>
</dbReference>
<dbReference type="PROSITE" id="PS51096">
    <property type="entry name" value="PTS_EIIA_TYPE_4"/>
    <property type="match status" value="1"/>
</dbReference>
<dbReference type="InterPro" id="IPR000121">
    <property type="entry name" value="PEP_util_C"/>
</dbReference>
<dbReference type="InterPro" id="IPR008279">
    <property type="entry name" value="PEP-util_enz_mobile_dom"/>
</dbReference>
<comment type="function">
    <text evidence="5">General (non sugar-specific) component of the phosphoenolpyruvate-dependent sugar phosphotransferase system (sugar PTS). This major carbohydrate active-transport system catalyzes the phosphorylation of incoming sugar substrates concomitantly with their translocation across the cell membrane. The phosphoryl group from phosphoenolpyruvate (PEP) is transferred to the phosphoryl carrier protein HPr by enzyme I. Phospho-HPr then transfers it to the PTS EIIA domain.</text>
</comment>
<dbReference type="RefSeq" id="WP_232322843.1">
    <property type="nucleotide sequence ID" value="NZ_BDDI01000001.1"/>
</dbReference>
<dbReference type="InterPro" id="IPR050499">
    <property type="entry name" value="PEP-utilizing_PTS_enzyme"/>
</dbReference>
<dbReference type="InterPro" id="IPR008731">
    <property type="entry name" value="PTS_EIN"/>
</dbReference>
<dbReference type="InterPro" id="IPR036637">
    <property type="entry name" value="Phosphohistidine_dom_sf"/>
</dbReference>
<dbReference type="InterPro" id="IPR036662">
    <property type="entry name" value="PTS_EIIA_man-typ_sf"/>
</dbReference>
<evidence type="ECO:0000256" key="15">
    <source>
        <dbReference type="ARBA" id="ARBA00022683"/>
    </source>
</evidence>
<evidence type="ECO:0000256" key="17">
    <source>
        <dbReference type="ARBA" id="ARBA00022777"/>
    </source>
</evidence>
<dbReference type="InterPro" id="IPR000032">
    <property type="entry name" value="HPr-like"/>
</dbReference>
<evidence type="ECO:0000256" key="6">
    <source>
        <dbReference type="ARBA" id="ARBA00004496"/>
    </source>
</evidence>
<feature type="domain" description="PTS EIIA type-4" evidence="20">
    <location>
        <begin position="3"/>
        <end position="152"/>
    </location>
</feature>
<dbReference type="InterPro" id="IPR023151">
    <property type="entry name" value="PEP_util_CS"/>
</dbReference>
<keyword evidence="17" id="KW-0418">Kinase</keyword>
<evidence type="ECO:0000256" key="13">
    <source>
        <dbReference type="ARBA" id="ARBA00022597"/>
    </source>
</evidence>
<dbReference type="SUPFAM" id="SSF52009">
    <property type="entry name" value="Phosphohistidine domain"/>
    <property type="match status" value="1"/>
</dbReference>
<dbReference type="GO" id="GO:0008965">
    <property type="term" value="F:phosphoenolpyruvate-protein phosphotransferase activity"/>
    <property type="evidence" value="ECO:0007669"/>
    <property type="project" value="UniProtKB-EC"/>
</dbReference>
<dbReference type="Gene3D" id="1.10.274.10">
    <property type="entry name" value="PtsI, HPr-binding domain"/>
    <property type="match status" value="1"/>
</dbReference>
<comment type="similarity">
    <text evidence="7">Belongs to the PEP-utilizing enzyme family.</text>
</comment>
<dbReference type="Pfam" id="PF02896">
    <property type="entry name" value="PEP-utilizers_C"/>
    <property type="match status" value="1"/>
</dbReference>
<accession>A0A839RQT9</accession>
<dbReference type="Gene3D" id="3.40.50.510">
    <property type="entry name" value="Phosphotransferase system, mannose-type IIA component"/>
    <property type="match status" value="1"/>
</dbReference>
<comment type="cofactor">
    <cofactor evidence="3">
        <name>Mg(2+)</name>
        <dbReference type="ChEBI" id="CHEBI:18420"/>
    </cofactor>
</comment>
<dbReference type="InterPro" id="IPR006318">
    <property type="entry name" value="PTS_EI-like"/>
</dbReference>
<dbReference type="SUPFAM" id="SSF55594">
    <property type="entry name" value="HPr-like"/>
    <property type="match status" value="1"/>
</dbReference>
<dbReference type="EC" id="2.7.3.9" evidence="9"/>
<evidence type="ECO:0000256" key="8">
    <source>
        <dbReference type="ARBA" id="ARBA00012095"/>
    </source>
</evidence>
<keyword evidence="15" id="KW-0598">Phosphotransferase system</keyword>
<gene>
    <name evidence="22" type="ORF">FHU29_002772</name>
</gene>
<dbReference type="PROSITE" id="PS00742">
    <property type="entry name" value="PEP_ENZYMES_2"/>
    <property type="match status" value="1"/>
</dbReference>
<evidence type="ECO:0000256" key="14">
    <source>
        <dbReference type="ARBA" id="ARBA00022679"/>
    </source>
</evidence>
<dbReference type="InterPro" id="IPR004701">
    <property type="entry name" value="PTS_EIIA_man-typ"/>
</dbReference>
<dbReference type="NCBIfam" id="TIGR01417">
    <property type="entry name" value="PTS_I_fam"/>
    <property type="match status" value="1"/>
</dbReference>
<dbReference type="CDD" id="cd00367">
    <property type="entry name" value="PTS-HPr_like"/>
    <property type="match status" value="1"/>
</dbReference>
<dbReference type="EC" id="2.7.1.121" evidence="8"/>
<evidence type="ECO:0000256" key="7">
    <source>
        <dbReference type="ARBA" id="ARBA00007837"/>
    </source>
</evidence>
<dbReference type="InterPro" id="IPR035895">
    <property type="entry name" value="HPr-like_sf"/>
</dbReference>
<dbReference type="Pfam" id="PF00381">
    <property type="entry name" value="PTS-HPr"/>
    <property type="match status" value="1"/>
</dbReference>
<name>A0A839RQT9_9ACTN</name>
<dbReference type="NCBIfam" id="TIGR02364">
    <property type="entry name" value="dha_pts"/>
    <property type="match status" value="1"/>
</dbReference>
<dbReference type="GO" id="GO:0047324">
    <property type="term" value="F:phosphoenolpyruvate-glycerone phosphotransferase activity"/>
    <property type="evidence" value="ECO:0007669"/>
    <property type="project" value="UniProtKB-EC"/>
</dbReference>
<dbReference type="InterPro" id="IPR040442">
    <property type="entry name" value="Pyrv_kinase-like_dom_sf"/>
</dbReference>
<dbReference type="SUPFAM" id="SSF47831">
    <property type="entry name" value="Enzyme I of the PEP:sugar phosphotransferase system HPr-binding (sub)domain"/>
    <property type="match status" value="1"/>
</dbReference>
<dbReference type="InterPro" id="IPR036618">
    <property type="entry name" value="PtsI_HPr-bd_sf"/>
</dbReference>
<dbReference type="GO" id="GO:0005737">
    <property type="term" value="C:cytoplasm"/>
    <property type="evidence" value="ECO:0007669"/>
    <property type="project" value="UniProtKB-SubCell"/>
</dbReference>
<comment type="subcellular location">
    <subcellularLocation>
        <location evidence="6">Cytoplasm</location>
    </subcellularLocation>
</comment>
<dbReference type="PANTHER" id="PTHR46244">
    <property type="entry name" value="PHOSPHOENOLPYRUVATE-PROTEIN PHOSPHOTRANSFERASE"/>
    <property type="match status" value="1"/>
</dbReference>
<dbReference type="InterPro" id="IPR001020">
    <property type="entry name" value="PTS_HPr_His_P_site"/>
</dbReference>
<keyword evidence="14" id="KW-0808">Transferase</keyword>
<dbReference type="Gene3D" id="3.30.1340.10">
    <property type="entry name" value="HPr-like"/>
    <property type="match status" value="1"/>
</dbReference>
<dbReference type="EMBL" id="JACHWS010000002">
    <property type="protein sequence ID" value="MBB3038323.1"/>
    <property type="molecule type" value="Genomic_DNA"/>
</dbReference>
<keyword evidence="23" id="KW-1185">Reference proteome</keyword>
<dbReference type="InterPro" id="IPR015813">
    <property type="entry name" value="Pyrv/PenolPyrv_kinase-like_dom"/>
</dbReference>
<dbReference type="Gene3D" id="3.20.20.60">
    <property type="entry name" value="Phosphoenolpyruvate-binding domains"/>
    <property type="match status" value="1"/>
</dbReference>
<keyword evidence="11" id="KW-0813">Transport</keyword>
<dbReference type="SUPFAM" id="SSF53062">
    <property type="entry name" value="PTS system fructose IIA component-like"/>
    <property type="match status" value="1"/>
</dbReference>
<keyword evidence="12" id="KW-0963">Cytoplasm</keyword>
<dbReference type="SUPFAM" id="SSF51621">
    <property type="entry name" value="Phosphoenolpyruvate/pyruvate domain"/>
    <property type="match status" value="1"/>
</dbReference>
<dbReference type="GO" id="GO:0009401">
    <property type="term" value="P:phosphoenolpyruvate-dependent sugar phosphotransferase system"/>
    <property type="evidence" value="ECO:0007669"/>
    <property type="project" value="UniProtKB-KW"/>
</dbReference>
<feature type="domain" description="HPr" evidence="21">
    <location>
        <begin position="151"/>
        <end position="241"/>
    </location>
</feature>
<comment type="subunit">
    <text evidence="19">Homodimer. The dihydroxyacetone kinase complex is composed of a homodimer of DhaM, a homodimer of DhaK and the subunit DhaL.</text>
</comment>
<evidence type="ECO:0000256" key="18">
    <source>
        <dbReference type="ARBA" id="ARBA00022842"/>
    </source>
</evidence>
<evidence type="ECO:0000256" key="1">
    <source>
        <dbReference type="ARBA" id="ARBA00000683"/>
    </source>
</evidence>
<comment type="catalytic activity">
    <reaction evidence="1">
        <text>L-histidyl-[protein] + phosphoenolpyruvate = N(pros)-phospho-L-histidyl-[protein] + pyruvate</text>
        <dbReference type="Rhea" id="RHEA:23880"/>
        <dbReference type="Rhea" id="RHEA-COMP:9745"/>
        <dbReference type="Rhea" id="RHEA-COMP:9746"/>
        <dbReference type="ChEBI" id="CHEBI:15361"/>
        <dbReference type="ChEBI" id="CHEBI:29979"/>
        <dbReference type="ChEBI" id="CHEBI:58702"/>
        <dbReference type="ChEBI" id="CHEBI:64837"/>
        <dbReference type="EC" id="2.7.3.9"/>
    </reaction>
</comment>
<evidence type="ECO:0000256" key="11">
    <source>
        <dbReference type="ARBA" id="ARBA00022448"/>
    </source>
</evidence>
<dbReference type="Pfam" id="PF05524">
    <property type="entry name" value="PEP-utilisers_N"/>
    <property type="match status" value="1"/>
</dbReference>
<dbReference type="PANTHER" id="PTHR46244:SF6">
    <property type="entry name" value="PHOSPHOENOLPYRUVATE-PROTEIN PHOSPHOTRANSFERASE"/>
    <property type="match status" value="1"/>
</dbReference>
<keyword evidence="18" id="KW-0460">Magnesium</keyword>
<evidence type="ECO:0000256" key="3">
    <source>
        <dbReference type="ARBA" id="ARBA00001946"/>
    </source>
</evidence>
<reference evidence="22 23" key="1">
    <citation type="submission" date="2020-08" db="EMBL/GenBank/DDBJ databases">
        <title>Sequencing the genomes of 1000 actinobacteria strains.</title>
        <authorList>
            <person name="Klenk H.-P."/>
        </authorList>
    </citation>
    <scope>NUCLEOTIDE SEQUENCE [LARGE SCALE GENOMIC DNA]</scope>
    <source>
        <strain evidence="22 23">DSM 45258</strain>
    </source>
</reference>
<evidence type="ECO:0000256" key="9">
    <source>
        <dbReference type="ARBA" id="ARBA00012232"/>
    </source>
</evidence>
<dbReference type="PROSITE" id="PS00369">
    <property type="entry name" value="PTS_HPR_HIS"/>
    <property type="match status" value="1"/>
</dbReference>
<dbReference type="Pfam" id="PF00391">
    <property type="entry name" value="PEP-utilizers"/>
    <property type="match status" value="1"/>
</dbReference>
<comment type="function">
    <text evidence="4">Component of the dihydroxyacetone kinase complex, which is responsible for the phosphoenolpyruvate (PEP)-dependent phosphorylation of dihydroxyacetone. DhaM serves as the phosphoryl donor. Is phosphorylated by phosphoenolpyruvate in an EI- and HPr-dependent reaction, and a phosphorelay system on histidine residues finally leads to phosphoryl transfer to DhaL and dihydroxyacetone.</text>
</comment>
<proteinExistence type="inferred from homology"/>
<evidence type="ECO:0000313" key="23">
    <source>
        <dbReference type="Proteomes" id="UP000567922"/>
    </source>
</evidence>
<evidence type="ECO:0000256" key="16">
    <source>
        <dbReference type="ARBA" id="ARBA00022723"/>
    </source>
</evidence>
<evidence type="ECO:0000256" key="12">
    <source>
        <dbReference type="ARBA" id="ARBA00022490"/>
    </source>
</evidence>
<evidence type="ECO:0000256" key="4">
    <source>
        <dbReference type="ARBA" id="ARBA00002788"/>
    </source>
</evidence>
<comment type="catalytic activity">
    <reaction evidence="2">
        <text>dihydroxyacetone + phosphoenolpyruvate = dihydroxyacetone phosphate + pyruvate</text>
        <dbReference type="Rhea" id="RHEA:18381"/>
        <dbReference type="ChEBI" id="CHEBI:15361"/>
        <dbReference type="ChEBI" id="CHEBI:16016"/>
        <dbReference type="ChEBI" id="CHEBI:57642"/>
        <dbReference type="ChEBI" id="CHEBI:58702"/>
        <dbReference type="EC" id="2.7.1.121"/>
    </reaction>
</comment>
<sequence>MAMVGLVVVSHSRQLADAAVALASEMAHGRSLRIAVAAGLDERTLGTDAIEVQAAIEKVAGDKGVLVLMDLGSAVLSAELALDLLDPDIAANVRLCSAPIVEGLVAATVAAAGGASLAEVEAEAIGGLAGKQAHLGSAEPAPVAEVETNDGLTATFVVENAHGLHARPAARLAAEVRGRDAKVHLRNVTTGSAPVPASSLTRLATLGALAGHKLEISATGRQAKETIDHVLSLAARHFDETAPAEKAPTITRQASQLGPRAASPGIGIGPAWFASSDEIDVSGINATAADPAAEWRRIRSATADTRHSISHTRATTARQVGETEAAVFDAHLMLLDDTELLAAVHAQIDSGASAPRAWADVLDGAAADFERLDDEYLRARAADVRAVRNQVLSALLGISGDFTPQEGVLIAADLTPAQAALLDRTVVNAIVLAHGSPTSHAAILARSLGIPAVVGAGPDVLAVVPRTMVAVDGDTGVLHVDPDDSLLADLRDRADKEQQQFTEALARAVDPAVTQDGVTVHVAANLGSLADAEAAVVNGADLAGLIRTEFLFLGRDTAPTEAEQFETYQRIAAALDGRRATFRTLDIGGDKPLPYVSQPHEENPFLGVRGLRLALAQPELFAPQLTALRRVAAQYPVSVMFPMVSTVDELAAAKHLLEEASAEPMRGDTEIGMMIEVPSAALKAGSFAPHVDFFSIGTNDLTQYALAAERGNERLGALSDPLDPGVLRLIAEVCAAAHGQARVAVCGEIASDPVAAPLLLGLGVDELSVAPYSIPAVKQAVRGLSVKECRELAQQALRLARAEDVRSLVPRPNPSAGVN</sequence>
<evidence type="ECO:0000256" key="19">
    <source>
        <dbReference type="ARBA" id="ARBA00046577"/>
    </source>
</evidence>
<dbReference type="GO" id="GO:0016020">
    <property type="term" value="C:membrane"/>
    <property type="evidence" value="ECO:0007669"/>
    <property type="project" value="InterPro"/>
</dbReference>
<organism evidence="22 23">
    <name type="scientific">Hoyosella altamirensis</name>
    <dbReference type="NCBI Taxonomy" id="616997"/>
    <lineage>
        <taxon>Bacteria</taxon>
        <taxon>Bacillati</taxon>
        <taxon>Actinomycetota</taxon>
        <taxon>Actinomycetes</taxon>
        <taxon>Mycobacteriales</taxon>
        <taxon>Hoyosellaceae</taxon>
        <taxon>Hoyosella</taxon>
    </lineage>
</organism>
<dbReference type="GO" id="GO:0046872">
    <property type="term" value="F:metal ion binding"/>
    <property type="evidence" value="ECO:0007669"/>
    <property type="project" value="UniProtKB-KW"/>
</dbReference>
<evidence type="ECO:0000313" key="22">
    <source>
        <dbReference type="EMBL" id="MBB3038323.1"/>
    </source>
</evidence>
<evidence type="ECO:0000256" key="5">
    <source>
        <dbReference type="ARBA" id="ARBA00003681"/>
    </source>
</evidence>
<keyword evidence="13" id="KW-0762">Sugar transport</keyword>
<evidence type="ECO:0000256" key="2">
    <source>
        <dbReference type="ARBA" id="ARBA00001113"/>
    </source>
</evidence>
<dbReference type="PROSITE" id="PS51350">
    <property type="entry name" value="PTS_HPR_DOM"/>
    <property type="match status" value="1"/>
</dbReference>
<evidence type="ECO:0000259" key="21">
    <source>
        <dbReference type="PROSITE" id="PS51350"/>
    </source>
</evidence>
<dbReference type="PRINTS" id="PR01736">
    <property type="entry name" value="PHPHTRNFRASE"/>
</dbReference>
<comment type="caution">
    <text evidence="22">The sequence shown here is derived from an EMBL/GenBank/DDBJ whole genome shotgun (WGS) entry which is preliminary data.</text>
</comment>